<dbReference type="GO" id="GO:0007023">
    <property type="term" value="P:post-chaperonin tubulin folding pathway"/>
    <property type="evidence" value="ECO:0007669"/>
    <property type="project" value="InterPro"/>
</dbReference>
<accession>A0A151XJ80</accession>
<evidence type="ECO:0000256" key="5">
    <source>
        <dbReference type="ARBA" id="ARBA00026055"/>
    </source>
</evidence>
<evidence type="ECO:0000256" key="7">
    <source>
        <dbReference type="ARBA" id="ARBA00032990"/>
    </source>
</evidence>
<dbReference type="GO" id="GO:0005829">
    <property type="term" value="C:cytosol"/>
    <property type="evidence" value="ECO:0007669"/>
    <property type="project" value="TreeGrafter"/>
</dbReference>
<dbReference type="InterPro" id="IPR036126">
    <property type="entry name" value="TBCA_sf"/>
</dbReference>
<sequence length="456" mass="53738">MSDPRIRTLKIKTGVVKRLAKEKVTYEKEAAQQRERIQKLKEQDKDGYDIKKQEEVLQESLMMVPDCQRRLVKAFEELKKILETEQDLKEIEDYIEAEKVLQEAEEQLPKEGDILQIHVTCDNSTVNNATSIDRIRTRQEDEKIIEQFIQQTDSVVPTKYKQKDPFKIADTKNALMSVARLNKQLEAFCAELKNNLNLPEEEWQEKVSACNAAKHEICEILKTIKNVNFLNKVKNNLEKRKKKRVRERLRREEWKKEKLMKEERRARLHAEADAWIRKEQAVIEQEKQEENLRKDADMVLSDVRSKRNDARKYLGILQELRNLREIKANIARARGEKLSLATEKAFNNTIEQWTTLDREYTIEEQELKLMLKTDNEKRIEKQTKNLFDDWENVLFGTSILAAEQSYKDIDSFITIREAWDKFISSENDATTIPIGWIVPEKPSSAAWQKCLNKETS</sequence>
<evidence type="ECO:0000313" key="10">
    <source>
        <dbReference type="Proteomes" id="UP000075809"/>
    </source>
</evidence>
<dbReference type="Pfam" id="PF02970">
    <property type="entry name" value="TBCA"/>
    <property type="match status" value="1"/>
</dbReference>
<evidence type="ECO:0000256" key="8">
    <source>
        <dbReference type="SAM" id="Coils"/>
    </source>
</evidence>
<proteinExistence type="inferred from homology"/>
<feature type="coiled-coil region" evidence="8">
    <location>
        <begin position="316"/>
        <end position="343"/>
    </location>
</feature>
<keyword evidence="8" id="KW-0175">Coiled coil</keyword>
<keyword evidence="10" id="KW-1185">Reference proteome</keyword>
<dbReference type="GO" id="GO:0015630">
    <property type="term" value="C:microtubule cytoskeleton"/>
    <property type="evidence" value="ECO:0007669"/>
    <property type="project" value="TreeGrafter"/>
</dbReference>
<evidence type="ECO:0000313" key="9">
    <source>
        <dbReference type="EMBL" id="KYQ60328.1"/>
    </source>
</evidence>
<dbReference type="STRING" id="64791.A0A151XJ80"/>
<dbReference type="FunFam" id="1.20.58.90:FF:000008">
    <property type="entry name" value="Tubulin-specific chaperone A"/>
    <property type="match status" value="1"/>
</dbReference>
<dbReference type="PANTHER" id="PTHR21500:SF0">
    <property type="entry name" value="TUBULIN-SPECIFIC CHAPERONE A"/>
    <property type="match status" value="1"/>
</dbReference>
<dbReference type="GO" id="GO:0048487">
    <property type="term" value="F:beta-tubulin binding"/>
    <property type="evidence" value="ECO:0007669"/>
    <property type="project" value="InterPro"/>
</dbReference>
<feature type="coiled-coil region" evidence="8">
    <location>
        <begin position="242"/>
        <end position="271"/>
    </location>
</feature>
<dbReference type="InterPro" id="IPR004226">
    <property type="entry name" value="TBCA"/>
</dbReference>
<evidence type="ECO:0000256" key="2">
    <source>
        <dbReference type="ARBA" id="ARBA00006806"/>
    </source>
</evidence>
<evidence type="ECO:0000256" key="4">
    <source>
        <dbReference type="ARBA" id="ARBA00023186"/>
    </source>
</evidence>
<dbReference type="Gene3D" id="1.20.58.90">
    <property type="match status" value="1"/>
</dbReference>
<dbReference type="SUPFAM" id="SSF46988">
    <property type="entry name" value="Tubulin chaperone cofactor A"/>
    <property type="match status" value="1"/>
</dbReference>
<dbReference type="GO" id="GO:0007021">
    <property type="term" value="P:tubulin complex assembly"/>
    <property type="evidence" value="ECO:0007669"/>
    <property type="project" value="InterPro"/>
</dbReference>
<protein>
    <recommendedName>
        <fullName evidence="3">Tubulin-specific chaperone A</fullName>
    </recommendedName>
    <alternativeName>
        <fullName evidence="7">TCP1-chaperonin cofactor A</fullName>
    </alternativeName>
    <alternativeName>
        <fullName evidence="6">Tubulin-folding cofactor A</fullName>
    </alternativeName>
</protein>
<dbReference type="AlphaFoldDB" id="A0A151XJ80"/>
<dbReference type="PANTHER" id="PTHR21500">
    <property type="entry name" value="TUBULIN-SPECIFIC CHAPERONE A"/>
    <property type="match status" value="1"/>
</dbReference>
<dbReference type="EMBL" id="KQ982080">
    <property type="protein sequence ID" value="KYQ60328.1"/>
    <property type="molecule type" value="Genomic_DNA"/>
</dbReference>
<reference evidence="9 10" key="1">
    <citation type="submission" date="2015-09" db="EMBL/GenBank/DDBJ databases">
        <title>Trachymyrmex zeteki WGS genome.</title>
        <authorList>
            <person name="Nygaard S."/>
            <person name="Hu H."/>
            <person name="Boomsma J."/>
            <person name="Zhang G."/>
        </authorList>
    </citation>
    <scope>NUCLEOTIDE SEQUENCE [LARGE SCALE GENOMIC DNA]</scope>
    <source>
        <strain evidence="9">Tzet28-1</strain>
        <tissue evidence="9">Whole body</tissue>
    </source>
</reference>
<keyword evidence="4" id="KW-0143">Chaperone</keyword>
<evidence type="ECO:0000256" key="3">
    <source>
        <dbReference type="ARBA" id="ARBA00015002"/>
    </source>
</evidence>
<comment type="similarity">
    <text evidence="2">Belongs to the TBCA family.</text>
</comment>
<dbReference type="InterPro" id="IPR031974">
    <property type="entry name" value="PDCD7"/>
</dbReference>
<evidence type="ECO:0000256" key="1">
    <source>
        <dbReference type="ARBA" id="ARBA00003046"/>
    </source>
</evidence>
<dbReference type="Pfam" id="PF16021">
    <property type="entry name" value="PDCD7"/>
    <property type="match status" value="1"/>
</dbReference>
<organism evidence="9 10">
    <name type="scientific">Mycetomoellerius zeteki</name>
    <dbReference type="NCBI Taxonomy" id="64791"/>
    <lineage>
        <taxon>Eukaryota</taxon>
        <taxon>Metazoa</taxon>
        <taxon>Ecdysozoa</taxon>
        <taxon>Arthropoda</taxon>
        <taxon>Hexapoda</taxon>
        <taxon>Insecta</taxon>
        <taxon>Pterygota</taxon>
        <taxon>Neoptera</taxon>
        <taxon>Endopterygota</taxon>
        <taxon>Hymenoptera</taxon>
        <taxon>Apocrita</taxon>
        <taxon>Aculeata</taxon>
        <taxon>Formicoidea</taxon>
        <taxon>Formicidae</taxon>
        <taxon>Myrmicinae</taxon>
        <taxon>Mycetomoellerius</taxon>
    </lineage>
</organism>
<gene>
    <name evidence="9" type="ORF">ALC60_00736</name>
</gene>
<comment type="function">
    <text evidence="1">Tubulin-folding protein; involved in the early step of the tubulin folding pathway.</text>
</comment>
<name>A0A151XJ80_9HYME</name>
<dbReference type="Proteomes" id="UP000075809">
    <property type="component" value="Unassembled WGS sequence"/>
</dbReference>
<comment type="subunit">
    <text evidence="5">Supercomplex made of cofactors A to E. Cofactors A and D function by capturing and stabilizing tubulin in a quasi-native conformation. Cofactor E binds to the cofactor D-tubulin complex; interaction with cofactor C then causes the release of tubulin polypeptides that are committed to the native state.</text>
</comment>
<evidence type="ECO:0000256" key="6">
    <source>
        <dbReference type="ARBA" id="ARBA00030183"/>
    </source>
</evidence>
<feature type="coiled-coil region" evidence="8">
    <location>
        <begin position="16"/>
        <end position="43"/>
    </location>
</feature>